<comment type="similarity">
    <text evidence="1">Belongs to the SIMIBI class G3E GTPase family. ArgK/MeaB subfamily.</text>
</comment>
<feature type="domain" description="AAA+ ATPase" evidence="6">
    <location>
        <begin position="63"/>
        <end position="207"/>
    </location>
</feature>
<dbReference type="AlphaFoldDB" id="A0A0D6JHQ1"/>
<dbReference type="CDD" id="cd03114">
    <property type="entry name" value="MMAA-like"/>
    <property type="match status" value="1"/>
</dbReference>
<dbReference type="InterPro" id="IPR027417">
    <property type="entry name" value="P-loop_NTPase"/>
</dbReference>
<dbReference type="Proteomes" id="UP000033187">
    <property type="component" value="Chromosome 1"/>
</dbReference>
<dbReference type="PANTHER" id="PTHR43087">
    <property type="entry name" value="LYSINE/ARGININE/ORNITHINE TRANSPORT SYSTEM KINASE"/>
    <property type="match status" value="1"/>
</dbReference>
<dbReference type="Pfam" id="PF03308">
    <property type="entry name" value="MeaB"/>
    <property type="match status" value="1"/>
</dbReference>
<dbReference type="InterPro" id="IPR003593">
    <property type="entry name" value="AAA+_ATPase"/>
</dbReference>
<keyword evidence="2" id="KW-0547">Nucleotide-binding</keyword>
<dbReference type="SMART" id="SM00382">
    <property type="entry name" value="AAA"/>
    <property type="match status" value="1"/>
</dbReference>
<dbReference type="Gene3D" id="3.40.50.300">
    <property type="entry name" value="P-loop containing nucleotide triphosphate hydrolases"/>
    <property type="match status" value="1"/>
</dbReference>
<dbReference type="PANTHER" id="PTHR43087:SF1">
    <property type="entry name" value="LAO_AO TRANSPORT SYSTEM ATPASE"/>
    <property type="match status" value="1"/>
</dbReference>
<keyword evidence="4" id="KW-0342">GTP-binding</keyword>
<protein>
    <submittedName>
        <fullName evidence="7">Putative enzyme</fullName>
        <ecNumber evidence="7">3.6.-.-</ecNumber>
    </submittedName>
</protein>
<keyword evidence="3 7" id="KW-0378">Hydrolase</keyword>
<evidence type="ECO:0000313" key="8">
    <source>
        <dbReference type="Proteomes" id="UP000033187"/>
    </source>
</evidence>
<reference evidence="8" key="1">
    <citation type="submission" date="2015-02" db="EMBL/GenBank/DDBJ databases">
        <authorList>
            <person name="Chooi Y.-H."/>
        </authorList>
    </citation>
    <scope>NUCLEOTIDE SEQUENCE [LARGE SCALE GENOMIC DNA]</scope>
    <source>
        <strain evidence="8">strain Y</strain>
    </source>
</reference>
<dbReference type="InterPro" id="IPR005129">
    <property type="entry name" value="GTPase_ArgK"/>
</dbReference>
<dbReference type="KEGG" id="fil:BN1229_v1_3043"/>
<evidence type="ECO:0000256" key="2">
    <source>
        <dbReference type="ARBA" id="ARBA00022741"/>
    </source>
</evidence>
<evidence type="ECO:0000256" key="4">
    <source>
        <dbReference type="ARBA" id="ARBA00023134"/>
    </source>
</evidence>
<dbReference type="KEGG" id="fiy:BN1229_v1_2874"/>
<sequence length="326" mass="34057">MNQNKPHVAEQPPAQVADASISDQVARLLAGERRAIASAVTELERLSTSAPALLRALQPHLGRALVIGLTGPPGAGKSTLVNALIRHARTQNLRVGVIAVDPSSPISGGAILGDRIRMTAALDDDGVFVRSLASRGYLGGLSPAAVRIIDALDAAGFDLVLLETVGTGQSEVDVAEVADIRIVISAPGLGDDIQAMKSGLLEIADILVVNKGDRDGAERTMQQLMGALSIRAGNRSEVPVLKTTATTGAGVPELMTAIEKIGQPILAENAVDRRRRRARYLIARAAADLVAQRIKSDKDGGVDKLADEILTGQLSPTDAARKLITP</sequence>
<evidence type="ECO:0000256" key="5">
    <source>
        <dbReference type="ARBA" id="ARBA00023186"/>
    </source>
</evidence>
<dbReference type="GO" id="GO:0005525">
    <property type="term" value="F:GTP binding"/>
    <property type="evidence" value="ECO:0007669"/>
    <property type="project" value="UniProtKB-KW"/>
</dbReference>
<evidence type="ECO:0000256" key="3">
    <source>
        <dbReference type="ARBA" id="ARBA00022801"/>
    </source>
</evidence>
<dbReference type="SUPFAM" id="SSF52540">
    <property type="entry name" value="P-loop containing nucleoside triphosphate hydrolases"/>
    <property type="match status" value="1"/>
</dbReference>
<keyword evidence="8" id="KW-1185">Reference proteome</keyword>
<dbReference type="NCBIfam" id="TIGR00750">
    <property type="entry name" value="lao"/>
    <property type="match status" value="1"/>
</dbReference>
<keyword evidence="5" id="KW-0143">Chaperone</keyword>
<dbReference type="GO" id="GO:0003924">
    <property type="term" value="F:GTPase activity"/>
    <property type="evidence" value="ECO:0007669"/>
    <property type="project" value="InterPro"/>
</dbReference>
<name>A0A0D6JHQ1_9HYPH</name>
<dbReference type="InterPro" id="IPR052040">
    <property type="entry name" value="GTPase/Isobutyryl-CoA_mutase"/>
</dbReference>
<evidence type="ECO:0000256" key="1">
    <source>
        <dbReference type="ARBA" id="ARBA00009625"/>
    </source>
</evidence>
<dbReference type="EC" id="3.6.-.-" evidence="7"/>
<dbReference type="OrthoDB" id="9778292at2"/>
<evidence type="ECO:0000313" key="7">
    <source>
        <dbReference type="EMBL" id="CPR21036.1"/>
    </source>
</evidence>
<evidence type="ECO:0000259" key="6">
    <source>
        <dbReference type="SMART" id="SM00382"/>
    </source>
</evidence>
<proteinExistence type="inferred from homology"/>
<organism evidence="7 8">
    <name type="scientific">Candidatus Filomicrobium marinum</name>
    <dbReference type="NCBI Taxonomy" id="1608628"/>
    <lineage>
        <taxon>Bacteria</taxon>
        <taxon>Pseudomonadati</taxon>
        <taxon>Pseudomonadota</taxon>
        <taxon>Alphaproteobacteria</taxon>
        <taxon>Hyphomicrobiales</taxon>
        <taxon>Hyphomicrobiaceae</taxon>
        <taxon>Filomicrobium</taxon>
    </lineage>
</organism>
<gene>
    <name evidence="7" type="ORF">YBN1229_v1_2874</name>
</gene>
<dbReference type="EMBL" id="LN829119">
    <property type="protein sequence ID" value="CPR21036.1"/>
    <property type="molecule type" value="Genomic_DNA"/>
</dbReference>
<dbReference type="RefSeq" id="WP_046478863.1">
    <property type="nucleotide sequence ID" value="NZ_LN829118.1"/>
</dbReference>
<accession>A0A0D6JHQ1</accession>